<feature type="domain" description="Secretion system C-terminal sorting" evidence="3">
    <location>
        <begin position="378"/>
        <end position="463"/>
    </location>
</feature>
<dbReference type="AlphaFoldDB" id="A0A933MKL6"/>
<reference evidence="4" key="1">
    <citation type="submission" date="2020-07" db="EMBL/GenBank/DDBJ databases">
        <title>Huge and variable diversity of episymbiotic CPR bacteria and DPANN archaea in groundwater ecosystems.</title>
        <authorList>
            <person name="He C.Y."/>
            <person name="Keren R."/>
            <person name="Whittaker M."/>
            <person name="Farag I.F."/>
            <person name="Doudna J."/>
            <person name="Cate J.H.D."/>
            <person name="Banfield J.F."/>
        </authorList>
    </citation>
    <scope>NUCLEOTIDE SEQUENCE</scope>
    <source>
        <strain evidence="4">NC_groundwater_1520_Pr4_B-0.1um_53_5</strain>
    </source>
</reference>
<dbReference type="Pfam" id="PF18962">
    <property type="entry name" value="Por_Secre_tail"/>
    <property type="match status" value="1"/>
</dbReference>
<evidence type="ECO:0000259" key="3">
    <source>
        <dbReference type="Pfam" id="PF18962"/>
    </source>
</evidence>
<sequence>MKRSKFIFAFVTLLLAFGMTQKVYAQPPDTLWTARYNGSANSNDEAQACALDDSGYVYVSGESYNGSNDDIFTIKYNPVTGDTVWTRRFNKSADGAYGCAVDGLGNLYVTGHSGSADITIKYNAINGDTVWTRSYNGPVSCDGYAYACAVDSAGNLYVVGESNYNGTNDYLIYKAQRTLVTQLIAAEDSVNYNYLTIKYNTATGDTIWTRIFDGSVIGGSYAHACAVDDSGNLYVTGYSYPDYLTIKYNADTGDTLWTARYYPGSSYSNAACVVDGSGNLYVVGYTYNGVNADYLTIKYDPVTGDTIWTLRYNGPDNSVDAAFGCAVDGSGNLYVTGVSSNGANYDYLTIKYNTSTGVEGMPGDSIQRIPLRLVQNSPNPFSHATTIKYQIPQAGNVSLKVYNVAGQLVKTLIDENSNSLRNREGREGSVTWDGRDRNNQQVSNGIYFYQLQAGDKQATKKLIKLK</sequence>
<gene>
    <name evidence="4" type="ORF">HY768_06430</name>
</gene>
<evidence type="ECO:0000313" key="5">
    <source>
        <dbReference type="Proteomes" id="UP000736328"/>
    </source>
</evidence>
<dbReference type="InterPro" id="IPR011042">
    <property type="entry name" value="6-blade_b-propeller_TolB-like"/>
</dbReference>
<dbReference type="SUPFAM" id="SSF50998">
    <property type="entry name" value="Quinoprotein alcohol dehydrogenase-like"/>
    <property type="match status" value="1"/>
</dbReference>
<dbReference type="InterPro" id="IPR002372">
    <property type="entry name" value="PQQ_rpt_dom"/>
</dbReference>
<dbReference type="PANTHER" id="PTHR35580">
    <property type="entry name" value="CELL SURFACE GLYCOPROTEIN (S-LAYER PROTEIN)-LIKE PROTEIN"/>
    <property type="match status" value="1"/>
</dbReference>
<dbReference type="Gene3D" id="2.60.40.4070">
    <property type="match status" value="1"/>
</dbReference>
<proteinExistence type="predicted"/>
<dbReference type="InterPro" id="IPR026444">
    <property type="entry name" value="Secre_tail"/>
</dbReference>
<dbReference type="Proteomes" id="UP000736328">
    <property type="component" value="Unassembled WGS sequence"/>
</dbReference>
<dbReference type="InterPro" id="IPR052918">
    <property type="entry name" value="Motility_Chemotaxis_Reg"/>
</dbReference>
<dbReference type="NCBIfam" id="TIGR04183">
    <property type="entry name" value="Por_Secre_tail"/>
    <property type="match status" value="1"/>
</dbReference>
<name>A0A933MKL6_UNCT6</name>
<dbReference type="InterPro" id="IPR011047">
    <property type="entry name" value="Quinoprotein_ADH-like_sf"/>
</dbReference>
<dbReference type="PANTHER" id="PTHR35580:SF1">
    <property type="entry name" value="PHYTASE-LIKE DOMAIN-CONTAINING PROTEIN"/>
    <property type="match status" value="1"/>
</dbReference>
<accession>A0A933MKL6</accession>
<dbReference type="EMBL" id="JACQXR010000085">
    <property type="protein sequence ID" value="MBI4726845.1"/>
    <property type="molecule type" value="Genomic_DNA"/>
</dbReference>
<protein>
    <submittedName>
        <fullName evidence="4">T9SS type A sorting domain-containing protein</fullName>
    </submittedName>
</protein>
<feature type="signal peptide" evidence="1">
    <location>
        <begin position="1"/>
        <end position="25"/>
    </location>
</feature>
<feature type="domain" description="Pyrrolo-quinoline quinone repeat" evidence="2">
    <location>
        <begin position="198"/>
        <end position="330"/>
    </location>
</feature>
<feature type="chain" id="PRO_5036920944" evidence="1">
    <location>
        <begin position="26"/>
        <end position="466"/>
    </location>
</feature>
<dbReference type="Gene3D" id="2.120.10.30">
    <property type="entry name" value="TolB, C-terminal domain"/>
    <property type="match status" value="2"/>
</dbReference>
<evidence type="ECO:0000259" key="2">
    <source>
        <dbReference type="Pfam" id="PF13360"/>
    </source>
</evidence>
<comment type="caution">
    <text evidence="4">The sequence shown here is derived from an EMBL/GenBank/DDBJ whole genome shotgun (WGS) entry which is preliminary data.</text>
</comment>
<organism evidence="4 5">
    <name type="scientific">candidate division TA06 bacterium</name>
    <dbReference type="NCBI Taxonomy" id="2250710"/>
    <lineage>
        <taxon>Bacteria</taxon>
        <taxon>Bacteria division TA06</taxon>
    </lineage>
</organism>
<evidence type="ECO:0000256" key="1">
    <source>
        <dbReference type="SAM" id="SignalP"/>
    </source>
</evidence>
<keyword evidence="1" id="KW-0732">Signal</keyword>
<dbReference type="Pfam" id="PF13360">
    <property type="entry name" value="PQQ_2"/>
    <property type="match status" value="1"/>
</dbReference>
<evidence type="ECO:0000313" key="4">
    <source>
        <dbReference type="EMBL" id="MBI4726845.1"/>
    </source>
</evidence>